<reference evidence="2 3" key="1">
    <citation type="submission" date="2015-03" db="EMBL/GenBank/DDBJ databases">
        <title>Genome Sequence of Kiloniella spongiae MEBiC09566, isolated from a marine sponge.</title>
        <authorList>
            <person name="Shao Z."/>
            <person name="Wang L."/>
            <person name="Li X."/>
        </authorList>
    </citation>
    <scope>NUCLEOTIDE SEQUENCE [LARGE SCALE GENOMIC DNA]</scope>
    <source>
        <strain evidence="2 3">MEBiC09566</strain>
    </source>
</reference>
<dbReference type="STRING" id="1489064.WH96_09615"/>
<comment type="caution">
    <text evidence="2">The sequence shown here is derived from an EMBL/GenBank/DDBJ whole genome shotgun (WGS) entry which is preliminary data.</text>
</comment>
<dbReference type="Pfam" id="PF12146">
    <property type="entry name" value="Hydrolase_4"/>
    <property type="match status" value="1"/>
</dbReference>
<feature type="domain" description="Serine aminopeptidase S33" evidence="1">
    <location>
        <begin position="39"/>
        <end position="153"/>
    </location>
</feature>
<evidence type="ECO:0000259" key="1">
    <source>
        <dbReference type="Pfam" id="PF12146"/>
    </source>
</evidence>
<protein>
    <recommendedName>
        <fullName evidence="1">Serine aminopeptidase S33 domain-containing protein</fullName>
    </recommendedName>
</protein>
<dbReference type="InterPro" id="IPR022742">
    <property type="entry name" value="Hydrolase_4"/>
</dbReference>
<dbReference type="InterPro" id="IPR029058">
    <property type="entry name" value="AB_hydrolase_fold"/>
</dbReference>
<sequence>MCLLWPIVSLHAQEKINFSSEDGLMVTADHYAPAVQNASYVVLFHQAGWSRGEYREIAPKLISLGFGVVAVDQRSGGKVNGIDNETYAAALKKNAKVDYIDALPDMLSAIEYVDQIYKPRKLIVWGSSYSAALVLHIAGEKLRKIDAVLSFSPGEYFTGSGKPGDWVKQSAQKIDIPVFITSARSEIRVWDDIFKVIPVADKAGFVPKGAGQHGARTLWSKFPDHQEYWQAVEHFLKNLSVS</sequence>
<dbReference type="SUPFAM" id="SSF53474">
    <property type="entry name" value="alpha/beta-Hydrolases"/>
    <property type="match status" value="1"/>
</dbReference>
<dbReference type="Proteomes" id="UP000035444">
    <property type="component" value="Unassembled WGS sequence"/>
</dbReference>
<gene>
    <name evidence="2" type="ORF">WH96_09615</name>
</gene>
<dbReference type="AlphaFoldDB" id="A0A0H2MET1"/>
<dbReference type="Gene3D" id="3.40.50.1820">
    <property type="entry name" value="alpha/beta hydrolase"/>
    <property type="match status" value="1"/>
</dbReference>
<evidence type="ECO:0000313" key="3">
    <source>
        <dbReference type="Proteomes" id="UP000035444"/>
    </source>
</evidence>
<accession>A0A0H2MET1</accession>
<keyword evidence="3" id="KW-1185">Reference proteome</keyword>
<proteinExistence type="predicted"/>
<name>A0A0H2MET1_9PROT</name>
<evidence type="ECO:0000313" key="2">
    <source>
        <dbReference type="EMBL" id="KLN61019.1"/>
    </source>
</evidence>
<dbReference type="EMBL" id="LAQL01000006">
    <property type="protein sequence ID" value="KLN61019.1"/>
    <property type="molecule type" value="Genomic_DNA"/>
</dbReference>
<organism evidence="2 3">
    <name type="scientific">Kiloniella spongiae</name>
    <dbReference type="NCBI Taxonomy" id="1489064"/>
    <lineage>
        <taxon>Bacteria</taxon>
        <taxon>Pseudomonadati</taxon>
        <taxon>Pseudomonadota</taxon>
        <taxon>Alphaproteobacteria</taxon>
        <taxon>Rhodospirillales</taxon>
        <taxon>Kiloniellaceae</taxon>
        <taxon>Kiloniella</taxon>
    </lineage>
</organism>